<keyword evidence="6 7" id="KW-0472">Membrane</keyword>
<dbReference type="Gene3D" id="1.10.287.3510">
    <property type="match status" value="1"/>
</dbReference>
<keyword evidence="4 7" id="KW-0812">Transmembrane</keyword>
<dbReference type="PANTHER" id="PTHR34583">
    <property type="entry name" value="ANTIPORTER SUBUNIT MNHC2-RELATED"/>
    <property type="match status" value="1"/>
</dbReference>
<accession>D6XWD6</accession>
<dbReference type="HOGENOM" id="CLU_082058_3_1_9"/>
<evidence type="ECO:0000256" key="6">
    <source>
        <dbReference type="ARBA" id="ARBA00023136"/>
    </source>
</evidence>
<feature type="transmembrane region" description="Helical" evidence="7">
    <location>
        <begin position="69"/>
        <end position="92"/>
    </location>
</feature>
<sequence length="112" mass="12072">MEILMIFMIGILVTVATYLILTKSLLRVILGVIILSHGAHLLLLTLSGLKTGSPPLLGEEAASYSDPLPQALILTAIVIGFGITAFMLVLAYRTYKAHGTDNFDELRGSEDD</sequence>
<evidence type="ECO:0000313" key="9">
    <source>
        <dbReference type="Proteomes" id="UP000000271"/>
    </source>
</evidence>
<gene>
    <name evidence="8" type="ordered locus">Bsel_2388</name>
</gene>
<comment type="subcellular location">
    <subcellularLocation>
        <location evidence="1">Cell membrane</location>
        <topology evidence="1">Multi-pass membrane protein</topology>
    </subcellularLocation>
</comment>
<evidence type="ECO:0000256" key="4">
    <source>
        <dbReference type="ARBA" id="ARBA00022692"/>
    </source>
</evidence>
<dbReference type="STRING" id="439292.Bsel_2388"/>
<dbReference type="GO" id="GO:0005886">
    <property type="term" value="C:plasma membrane"/>
    <property type="evidence" value="ECO:0007669"/>
    <property type="project" value="UniProtKB-SubCell"/>
</dbReference>
<protein>
    <submittedName>
        <fullName evidence="8">NADH-ubiquinone oxidoreductase chain 4L</fullName>
    </submittedName>
</protein>
<evidence type="ECO:0000313" key="8">
    <source>
        <dbReference type="EMBL" id="ADH99890.1"/>
    </source>
</evidence>
<evidence type="ECO:0000256" key="5">
    <source>
        <dbReference type="ARBA" id="ARBA00022989"/>
    </source>
</evidence>
<dbReference type="InterPro" id="IPR050601">
    <property type="entry name" value="CPA3_antiporter_subunitC"/>
</dbReference>
<dbReference type="RefSeq" id="WP_013173312.1">
    <property type="nucleotide sequence ID" value="NC_014219.1"/>
</dbReference>
<evidence type="ECO:0000256" key="7">
    <source>
        <dbReference type="SAM" id="Phobius"/>
    </source>
</evidence>
<dbReference type="InterPro" id="IPR039428">
    <property type="entry name" value="NUOK/Mnh_C1-like"/>
</dbReference>
<keyword evidence="9" id="KW-1185">Reference proteome</keyword>
<dbReference type="EMBL" id="CP001791">
    <property type="protein sequence ID" value="ADH99890.1"/>
    <property type="molecule type" value="Genomic_DNA"/>
</dbReference>
<keyword evidence="3" id="KW-1003">Cell membrane</keyword>
<evidence type="ECO:0000256" key="3">
    <source>
        <dbReference type="ARBA" id="ARBA00022475"/>
    </source>
</evidence>
<dbReference type="OrthoDB" id="9799219at2"/>
<feature type="transmembrane region" description="Helical" evidence="7">
    <location>
        <begin position="6"/>
        <end position="21"/>
    </location>
</feature>
<dbReference type="eggNOG" id="COG1006">
    <property type="taxonomic scope" value="Bacteria"/>
</dbReference>
<organism evidence="8 9">
    <name type="scientific">Bacillus selenitireducens (strain ATCC 700615 / DSM 15326 / MLS10)</name>
    <dbReference type="NCBI Taxonomy" id="439292"/>
    <lineage>
        <taxon>Bacteria</taxon>
        <taxon>Bacillati</taxon>
        <taxon>Bacillota</taxon>
        <taxon>Bacilli</taxon>
        <taxon>Bacillales</taxon>
        <taxon>Bacillaceae</taxon>
        <taxon>Salisediminibacterium</taxon>
    </lineage>
</organism>
<dbReference type="NCBIfam" id="NF006372">
    <property type="entry name" value="PRK08600.1"/>
    <property type="match status" value="1"/>
</dbReference>
<dbReference type="Proteomes" id="UP000000271">
    <property type="component" value="Chromosome"/>
</dbReference>
<reference evidence="8" key="1">
    <citation type="submission" date="2009-10" db="EMBL/GenBank/DDBJ databases">
        <title>Complete sequence of Bacillus selenitireducens MLS10.</title>
        <authorList>
            <consortium name="US DOE Joint Genome Institute"/>
            <person name="Lucas S."/>
            <person name="Copeland A."/>
            <person name="Lapidus A."/>
            <person name="Glavina del Rio T."/>
            <person name="Dalin E."/>
            <person name="Tice H."/>
            <person name="Bruce D."/>
            <person name="Goodwin L."/>
            <person name="Pitluck S."/>
            <person name="Sims D."/>
            <person name="Brettin T."/>
            <person name="Detter J.C."/>
            <person name="Han C."/>
            <person name="Larimer F."/>
            <person name="Land M."/>
            <person name="Hauser L."/>
            <person name="Kyrpides N."/>
            <person name="Ovchinnikova G."/>
            <person name="Stolz J."/>
        </authorList>
    </citation>
    <scope>NUCLEOTIDE SEQUENCE [LARGE SCALE GENOMIC DNA]</scope>
    <source>
        <strain evidence="8">MLS10</strain>
    </source>
</reference>
<dbReference type="NCBIfam" id="NF009303">
    <property type="entry name" value="PRK12660.1"/>
    <property type="match status" value="1"/>
</dbReference>
<proteinExistence type="inferred from homology"/>
<evidence type="ECO:0000256" key="2">
    <source>
        <dbReference type="ARBA" id="ARBA00010388"/>
    </source>
</evidence>
<dbReference type="Pfam" id="PF00420">
    <property type="entry name" value="Oxidored_q2"/>
    <property type="match status" value="1"/>
</dbReference>
<keyword evidence="5 7" id="KW-1133">Transmembrane helix</keyword>
<comment type="similarity">
    <text evidence="2">Belongs to the CPA3 antiporters (TC 2.A.63) subunit C family.</text>
</comment>
<dbReference type="AlphaFoldDB" id="D6XWD6"/>
<name>D6XWD6_BACIE</name>
<evidence type="ECO:0000256" key="1">
    <source>
        <dbReference type="ARBA" id="ARBA00004651"/>
    </source>
</evidence>
<feature type="transmembrane region" description="Helical" evidence="7">
    <location>
        <begin position="28"/>
        <end position="49"/>
    </location>
</feature>
<dbReference type="KEGG" id="bse:Bsel_2388"/>
<dbReference type="PANTHER" id="PTHR34583:SF2">
    <property type="entry name" value="ANTIPORTER SUBUNIT MNHC2-RELATED"/>
    <property type="match status" value="1"/>
</dbReference>